<name>A0A853J845_9GAMM</name>
<accession>A0A853J845</accession>
<protein>
    <submittedName>
        <fullName evidence="5">Helix-turn-helix transcriptional regulator</fullName>
    </submittedName>
</protein>
<dbReference type="PANTHER" id="PTHR44688">
    <property type="entry name" value="DNA-BINDING TRANSCRIPTIONAL ACTIVATOR DEVR_DOSR"/>
    <property type="match status" value="1"/>
</dbReference>
<keyword evidence="2" id="KW-0238">DNA-binding</keyword>
<evidence type="ECO:0000256" key="1">
    <source>
        <dbReference type="ARBA" id="ARBA00023015"/>
    </source>
</evidence>
<dbReference type="PROSITE" id="PS50043">
    <property type="entry name" value="HTH_LUXR_2"/>
    <property type="match status" value="1"/>
</dbReference>
<sequence length="107" mass="11647">MTFSTGHTLDLREFDALVGPSVHFVSALQVSVDRVLRRPGPCPALTRREREVLRWAAIGKTSWEISLILGISERTVNFHVQGACRKLGVPGRRAACARAVALGLVAV</sequence>
<reference evidence="5 6" key="1">
    <citation type="submission" date="2020-07" db="EMBL/GenBank/DDBJ databases">
        <title>Luteimonas sp. SJ-92.</title>
        <authorList>
            <person name="Huang X.-X."/>
            <person name="Xu L."/>
            <person name="Sun J.-Q."/>
        </authorList>
    </citation>
    <scope>NUCLEOTIDE SEQUENCE [LARGE SCALE GENOMIC DNA]</scope>
    <source>
        <strain evidence="5 6">SJ-92</strain>
    </source>
</reference>
<dbReference type="EMBL" id="JACCKA010000006">
    <property type="protein sequence ID" value="NZA24898.1"/>
    <property type="molecule type" value="Genomic_DNA"/>
</dbReference>
<evidence type="ECO:0000256" key="2">
    <source>
        <dbReference type="ARBA" id="ARBA00023125"/>
    </source>
</evidence>
<comment type="caution">
    <text evidence="5">The sequence shown here is derived from an EMBL/GenBank/DDBJ whole genome shotgun (WGS) entry which is preliminary data.</text>
</comment>
<dbReference type="CDD" id="cd06170">
    <property type="entry name" value="LuxR_C_like"/>
    <property type="match status" value="1"/>
</dbReference>
<dbReference type="SUPFAM" id="SSF46894">
    <property type="entry name" value="C-terminal effector domain of the bipartite response regulators"/>
    <property type="match status" value="1"/>
</dbReference>
<dbReference type="AlphaFoldDB" id="A0A853J845"/>
<evidence type="ECO:0000313" key="5">
    <source>
        <dbReference type="EMBL" id="NZA24898.1"/>
    </source>
</evidence>
<dbReference type="Pfam" id="PF00196">
    <property type="entry name" value="GerE"/>
    <property type="match status" value="1"/>
</dbReference>
<proteinExistence type="predicted"/>
<evidence type="ECO:0000259" key="4">
    <source>
        <dbReference type="PROSITE" id="PS50043"/>
    </source>
</evidence>
<dbReference type="Proteomes" id="UP000578091">
    <property type="component" value="Unassembled WGS sequence"/>
</dbReference>
<dbReference type="GO" id="GO:0006355">
    <property type="term" value="P:regulation of DNA-templated transcription"/>
    <property type="evidence" value="ECO:0007669"/>
    <property type="project" value="InterPro"/>
</dbReference>
<keyword evidence="1" id="KW-0805">Transcription regulation</keyword>
<dbReference type="GO" id="GO:0003677">
    <property type="term" value="F:DNA binding"/>
    <property type="evidence" value="ECO:0007669"/>
    <property type="project" value="UniProtKB-KW"/>
</dbReference>
<dbReference type="SMART" id="SM00421">
    <property type="entry name" value="HTH_LUXR"/>
    <property type="match status" value="1"/>
</dbReference>
<feature type="domain" description="HTH luxR-type" evidence="4">
    <location>
        <begin position="38"/>
        <end position="103"/>
    </location>
</feature>
<dbReference type="Gene3D" id="1.10.10.10">
    <property type="entry name" value="Winged helix-like DNA-binding domain superfamily/Winged helix DNA-binding domain"/>
    <property type="match status" value="1"/>
</dbReference>
<dbReference type="InterPro" id="IPR016032">
    <property type="entry name" value="Sig_transdc_resp-reg_C-effctor"/>
</dbReference>
<dbReference type="PANTHER" id="PTHR44688:SF16">
    <property type="entry name" value="DNA-BINDING TRANSCRIPTIONAL ACTIVATOR DEVR_DOSR"/>
    <property type="match status" value="1"/>
</dbReference>
<gene>
    <name evidence="5" type="ORF">H0E84_00720</name>
</gene>
<dbReference type="InterPro" id="IPR036388">
    <property type="entry name" value="WH-like_DNA-bd_sf"/>
</dbReference>
<keyword evidence="6" id="KW-1185">Reference proteome</keyword>
<evidence type="ECO:0000313" key="6">
    <source>
        <dbReference type="Proteomes" id="UP000578091"/>
    </source>
</evidence>
<dbReference type="PRINTS" id="PR00038">
    <property type="entry name" value="HTHLUXR"/>
</dbReference>
<evidence type="ECO:0000256" key="3">
    <source>
        <dbReference type="ARBA" id="ARBA00023163"/>
    </source>
</evidence>
<keyword evidence="3" id="KW-0804">Transcription</keyword>
<dbReference type="InterPro" id="IPR000792">
    <property type="entry name" value="Tscrpt_reg_LuxR_C"/>
</dbReference>
<organism evidence="5 6">
    <name type="scientific">Luteimonas salinisoli</name>
    <dbReference type="NCBI Taxonomy" id="2752307"/>
    <lineage>
        <taxon>Bacteria</taxon>
        <taxon>Pseudomonadati</taxon>
        <taxon>Pseudomonadota</taxon>
        <taxon>Gammaproteobacteria</taxon>
        <taxon>Lysobacterales</taxon>
        <taxon>Lysobacteraceae</taxon>
        <taxon>Luteimonas</taxon>
    </lineage>
</organism>